<evidence type="ECO:0000256" key="2">
    <source>
        <dbReference type="SAM" id="Phobius"/>
    </source>
</evidence>
<gene>
    <name evidence="3" type="ORF">VKT23_006071</name>
</gene>
<feature type="compositionally biased region" description="Low complexity" evidence="1">
    <location>
        <begin position="28"/>
        <end position="44"/>
    </location>
</feature>
<keyword evidence="2" id="KW-0812">Transmembrane</keyword>
<proteinExistence type="predicted"/>
<feature type="compositionally biased region" description="Polar residues" evidence="1">
    <location>
        <begin position="72"/>
        <end position="82"/>
    </location>
</feature>
<protein>
    <submittedName>
        <fullName evidence="3">Uncharacterized protein</fullName>
    </submittedName>
</protein>
<keyword evidence="2" id="KW-0472">Membrane</keyword>
<feature type="region of interest" description="Disordered" evidence="1">
    <location>
        <begin position="1"/>
        <end position="107"/>
    </location>
</feature>
<feature type="transmembrane region" description="Helical" evidence="2">
    <location>
        <begin position="239"/>
        <end position="259"/>
    </location>
</feature>
<organism evidence="3 4">
    <name type="scientific">Marasmiellus scandens</name>
    <dbReference type="NCBI Taxonomy" id="2682957"/>
    <lineage>
        <taxon>Eukaryota</taxon>
        <taxon>Fungi</taxon>
        <taxon>Dikarya</taxon>
        <taxon>Basidiomycota</taxon>
        <taxon>Agaricomycotina</taxon>
        <taxon>Agaricomycetes</taxon>
        <taxon>Agaricomycetidae</taxon>
        <taxon>Agaricales</taxon>
        <taxon>Marasmiineae</taxon>
        <taxon>Omphalotaceae</taxon>
        <taxon>Marasmiellus</taxon>
    </lineage>
</organism>
<dbReference type="EMBL" id="JBANRG010000007">
    <property type="protein sequence ID" value="KAK7464866.1"/>
    <property type="molecule type" value="Genomic_DNA"/>
</dbReference>
<keyword evidence="2" id="KW-1133">Transmembrane helix</keyword>
<feature type="region of interest" description="Disordered" evidence="1">
    <location>
        <begin position="139"/>
        <end position="180"/>
    </location>
</feature>
<feature type="compositionally biased region" description="Low complexity" evidence="1">
    <location>
        <begin position="52"/>
        <end position="61"/>
    </location>
</feature>
<accession>A0ABR1JUZ9</accession>
<comment type="caution">
    <text evidence="3">The sequence shown here is derived from an EMBL/GenBank/DDBJ whole genome shotgun (WGS) entry which is preliminary data.</text>
</comment>
<keyword evidence="4" id="KW-1185">Reference proteome</keyword>
<evidence type="ECO:0000313" key="4">
    <source>
        <dbReference type="Proteomes" id="UP001498398"/>
    </source>
</evidence>
<sequence>MDSDRKSTVSSFYGSGRKGSMDALNNDFPSSSSPQGQQGFQGQGRARADDASSFFSPNPNSGNRVSRADMNRINSAGYNRNSFFFAGREEPLKGGRDEEEDPFSPYEGGVGGGGGGEGFDIYADFNNAGPKYSSGYQALAGHNAPAPAPGSPHPGSGTATPNKTDADAASHYGGGVATGPGQVELVTVPALGPEWRKEEMRGMTKAAKREKKYESRREAWRAWNRGERGICGGWFTRKMLVITMFVVCIIVGIILAFTIPRVPSFAFNSDTPLANATGSWNDSIPISFARLPANFSFPAFADLQINTGSNYLPLHFNHLYATVLDSETGKQVATGDLGSYTIPAKTISDVLLPLNFTYTAVNFTDPTWENWHDACQNAAVVQGGVRPGLNFRLILDMHIAGLIGSHKASTTVANAACPIELAQNAG</sequence>
<feature type="compositionally biased region" description="Basic and acidic residues" evidence="1">
    <location>
        <begin position="87"/>
        <end position="96"/>
    </location>
</feature>
<evidence type="ECO:0000313" key="3">
    <source>
        <dbReference type="EMBL" id="KAK7464866.1"/>
    </source>
</evidence>
<dbReference type="Proteomes" id="UP001498398">
    <property type="component" value="Unassembled WGS sequence"/>
</dbReference>
<evidence type="ECO:0000256" key="1">
    <source>
        <dbReference type="SAM" id="MobiDB-lite"/>
    </source>
</evidence>
<reference evidence="3 4" key="1">
    <citation type="submission" date="2024-01" db="EMBL/GenBank/DDBJ databases">
        <title>A draft genome for the cacao thread blight pathogen Marasmiellus scandens.</title>
        <authorList>
            <person name="Baruah I.K."/>
            <person name="Leung J."/>
            <person name="Bukari Y."/>
            <person name="Amoako-Attah I."/>
            <person name="Meinhardt L.W."/>
            <person name="Bailey B.A."/>
            <person name="Cohen S.P."/>
        </authorList>
    </citation>
    <scope>NUCLEOTIDE SEQUENCE [LARGE SCALE GENOMIC DNA]</scope>
    <source>
        <strain evidence="3 4">GH-19</strain>
    </source>
</reference>
<name>A0ABR1JUZ9_9AGAR</name>